<proteinExistence type="predicted"/>
<gene>
    <name evidence="4" type="ORF">HNP73_000551</name>
</gene>
<keyword evidence="3" id="KW-1133">Transmembrane helix</keyword>
<keyword evidence="3" id="KW-0812">Transmembrane</keyword>
<protein>
    <submittedName>
        <fullName evidence="4">Cytochrome c-type biogenesis protein CcmH</fullName>
    </submittedName>
</protein>
<evidence type="ECO:0000256" key="2">
    <source>
        <dbReference type="SAM" id="MobiDB-lite"/>
    </source>
</evidence>
<reference evidence="4 5" key="1">
    <citation type="submission" date="2020-08" db="EMBL/GenBank/DDBJ databases">
        <title>Genomic Encyclopedia of Type Strains, Phase IV (KMG-IV): sequencing the most valuable type-strain genomes for metagenomic binning, comparative biology and taxonomic classification.</title>
        <authorList>
            <person name="Goeker M."/>
        </authorList>
    </citation>
    <scope>NUCLEOTIDE SEQUENCE [LARGE SCALE GENOMIC DNA]</scope>
    <source>
        <strain evidence="4 5">DSM 101730</strain>
    </source>
</reference>
<sequence length="415" mass="43599">MAQELVFWGIAAAGLVLALGLVLAPLWRGAVRAERRASYDLQVHRDQLREVDADLARGVLTPAEAEASRVEISRRLIAAADAEAREADAASAPRGLTRRAVPVLALCVALIGLGLYGWLGAPGLPDQPLAQRTADAAAARANRPTQAAAEAMVAERTPAEAPPAPAPADAELISKLEQVLKDRPDDLQGYRLLARSLASLGRWPEARVAQERVVALLGDKATADDLVDLAEAQVLATNGYVSPEAEAVLGRALRLAPDHPVARYYSALALLGAGRADLALTIWQRLAEQGPEDAPWMAPTRAGLAEAARQLGMAPPMPALPGPTADDVRAAEDLSTEARQSMIETMVAQLSSRLASEGGPAPDWARLIRSLTVLGRHEQATAVLAEARRTFAADATGLALVDAAARESGLPATTP</sequence>
<feature type="transmembrane region" description="Helical" evidence="3">
    <location>
        <begin position="6"/>
        <end position="27"/>
    </location>
</feature>
<dbReference type="AlphaFoldDB" id="A0A840SIP1"/>
<keyword evidence="3" id="KW-0472">Membrane</keyword>
<organism evidence="4 5">
    <name type="scientific">Amaricoccus macauensis</name>
    <dbReference type="NCBI Taxonomy" id="57001"/>
    <lineage>
        <taxon>Bacteria</taxon>
        <taxon>Pseudomonadati</taxon>
        <taxon>Pseudomonadota</taxon>
        <taxon>Alphaproteobacteria</taxon>
        <taxon>Rhodobacterales</taxon>
        <taxon>Paracoccaceae</taxon>
        <taxon>Amaricoccus</taxon>
    </lineage>
</organism>
<feature type="region of interest" description="Disordered" evidence="2">
    <location>
        <begin position="135"/>
        <end position="166"/>
    </location>
</feature>
<evidence type="ECO:0000313" key="4">
    <source>
        <dbReference type="EMBL" id="MBB5220630.1"/>
    </source>
</evidence>
<dbReference type="Gene3D" id="1.25.40.10">
    <property type="entry name" value="Tetratricopeptide repeat domain"/>
    <property type="match status" value="1"/>
</dbReference>
<evidence type="ECO:0000313" key="5">
    <source>
        <dbReference type="Proteomes" id="UP000549457"/>
    </source>
</evidence>
<accession>A0A840SIP1</accession>
<dbReference type="RefSeq" id="WP_184146867.1">
    <property type="nucleotide sequence ID" value="NZ_JACHFM010000001.1"/>
</dbReference>
<name>A0A840SIP1_9RHOB</name>
<keyword evidence="1" id="KW-0201">Cytochrome c-type biogenesis</keyword>
<dbReference type="GO" id="GO:0017004">
    <property type="term" value="P:cytochrome complex assembly"/>
    <property type="evidence" value="ECO:0007669"/>
    <property type="project" value="UniProtKB-KW"/>
</dbReference>
<comment type="caution">
    <text evidence="4">The sequence shown here is derived from an EMBL/GenBank/DDBJ whole genome shotgun (WGS) entry which is preliminary data.</text>
</comment>
<dbReference type="InterPro" id="IPR017560">
    <property type="entry name" value="Cyt_c_biogenesis_CcmI"/>
</dbReference>
<dbReference type="SUPFAM" id="SSF48452">
    <property type="entry name" value="TPR-like"/>
    <property type="match status" value="1"/>
</dbReference>
<dbReference type="NCBIfam" id="TIGR03142">
    <property type="entry name" value="cytochro_ccmI"/>
    <property type="match status" value="1"/>
</dbReference>
<evidence type="ECO:0000256" key="3">
    <source>
        <dbReference type="SAM" id="Phobius"/>
    </source>
</evidence>
<feature type="compositionally biased region" description="Low complexity" evidence="2">
    <location>
        <begin position="135"/>
        <end position="156"/>
    </location>
</feature>
<feature type="transmembrane region" description="Helical" evidence="3">
    <location>
        <begin position="100"/>
        <end position="119"/>
    </location>
</feature>
<dbReference type="InterPro" id="IPR011990">
    <property type="entry name" value="TPR-like_helical_dom_sf"/>
</dbReference>
<dbReference type="EMBL" id="JACHFM010000001">
    <property type="protein sequence ID" value="MBB5220630.1"/>
    <property type="molecule type" value="Genomic_DNA"/>
</dbReference>
<dbReference type="Pfam" id="PF14559">
    <property type="entry name" value="TPR_19"/>
    <property type="match status" value="1"/>
</dbReference>
<evidence type="ECO:0000256" key="1">
    <source>
        <dbReference type="ARBA" id="ARBA00022748"/>
    </source>
</evidence>
<keyword evidence="5" id="KW-1185">Reference proteome</keyword>
<dbReference type="Proteomes" id="UP000549457">
    <property type="component" value="Unassembled WGS sequence"/>
</dbReference>